<organism evidence="2 3">
    <name type="scientific">Rhizophlyctis rosea</name>
    <dbReference type="NCBI Taxonomy" id="64517"/>
    <lineage>
        <taxon>Eukaryota</taxon>
        <taxon>Fungi</taxon>
        <taxon>Fungi incertae sedis</taxon>
        <taxon>Chytridiomycota</taxon>
        <taxon>Chytridiomycota incertae sedis</taxon>
        <taxon>Chytridiomycetes</taxon>
        <taxon>Rhizophlyctidales</taxon>
        <taxon>Rhizophlyctidaceae</taxon>
        <taxon>Rhizophlyctis</taxon>
    </lineage>
</organism>
<dbReference type="SUPFAM" id="SSF52402">
    <property type="entry name" value="Adenine nucleotide alpha hydrolases-like"/>
    <property type="match status" value="1"/>
</dbReference>
<dbReference type="AlphaFoldDB" id="A0AAD5SCT7"/>
<name>A0AAD5SCT7_9FUNG</name>
<feature type="domain" description="UspA" evidence="1">
    <location>
        <begin position="18"/>
        <end position="165"/>
    </location>
</feature>
<dbReference type="EMBL" id="JADGJD010000407">
    <property type="protein sequence ID" value="KAJ3051342.1"/>
    <property type="molecule type" value="Genomic_DNA"/>
</dbReference>
<dbReference type="PANTHER" id="PTHR31964">
    <property type="entry name" value="ADENINE NUCLEOTIDE ALPHA HYDROLASES-LIKE SUPERFAMILY PROTEIN"/>
    <property type="match status" value="1"/>
</dbReference>
<evidence type="ECO:0000259" key="1">
    <source>
        <dbReference type="Pfam" id="PF00582"/>
    </source>
</evidence>
<protein>
    <recommendedName>
        <fullName evidence="1">UspA domain-containing protein</fullName>
    </recommendedName>
</protein>
<dbReference type="PANTHER" id="PTHR31964:SF113">
    <property type="entry name" value="USPA DOMAIN-CONTAINING PROTEIN"/>
    <property type="match status" value="1"/>
</dbReference>
<dbReference type="InterPro" id="IPR014729">
    <property type="entry name" value="Rossmann-like_a/b/a_fold"/>
</dbReference>
<sequence>MSTTAAIPAPATPSTTYKVMVAANNTPSSYKALQTAVDLCLRLKCEYKVYIVYFVALNPGRVLPYLDHLEKAYNMEIQSNAEKDVAECKEYFSKNYAGRVNYEFVEVEGEGETGPLIEEYVNETHPDLNLLVLGTRELGTLKRWALGSVSDYCMHHLKCPIVVVKDHDHPDE</sequence>
<dbReference type="Gene3D" id="3.40.50.620">
    <property type="entry name" value="HUPs"/>
    <property type="match status" value="1"/>
</dbReference>
<evidence type="ECO:0000313" key="3">
    <source>
        <dbReference type="Proteomes" id="UP001212841"/>
    </source>
</evidence>
<dbReference type="InterPro" id="IPR006015">
    <property type="entry name" value="Universal_stress_UspA"/>
</dbReference>
<gene>
    <name evidence="2" type="ORF">HK097_007673</name>
</gene>
<dbReference type="Pfam" id="PF00582">
    <property type="entry name" value="Usp"/>
    <property type="match status" value="1"/>
</dbReference>
<reference evidence="2" key="1">
    <citation type="submission" date="2020-05" db="EMBL/GenBank/DDBJ databases">
        <title>Phylogenomic resolution of chytrid fungi.</title>
        <authorList>
            <person name="Stajich J.E."/>
            <person name="Amses K."/>
            <person name="Simmons R."/>
            <person name="Seto K."/>
            <person name="Myers J."/>
            <person name="Bonds A."/>
            <person name="Quandt C.A."/>
            <person name="Barry K."/>
            <person name="Liu P."/>
            <person name="Grigoriev I."/>
            <person name="Longcore J.E."/>
            <person name="James T.Y."/>
        </authorList>
    </citation>
    <scope>NUCLEOTIDE SEQUENCE</scope>
    <source>
        <strain evidence="2">JEL0318</strain>
    </source>
</reference>
<evidence type="ECO:0000313" key="2">
    <source>
        <dbReference type="EMBL" id="KAJ3051342.1"/>
    </source>
</evidence>
<dbReference type="Proteomes" id="UP001212841">
    <property type="component" value="Unassembled WGS sequence"/>
</dbReference>
<proteinExistence type="predicted"/>
<keyword evidence="3" id="KW-1185">Reference proteome</keyword>
<dbReference type="PRINTS" id="PR01438">
    <property type="entry name" value="UNVRSLSTRESS"/>
</dbReference>
<accession>A0AAD5SCT7</accession>
<dbReference type="CDD" id="cd23659">
    <property type="entry name" value="USP_At3g01520-like"/>
    <property type="match status" value="1"/>
</dbReference>
<comment type="caution">
    <text evidence="2">The sequence shown here is derived from an EMBL/GenBank/DDBJ whole genome shotgun (WGS) entry which is preliminary data.</text>
</comment>
<dbReference type="InterPro" id="IPR006016">
    <property type="entry name" value="UspA"/>
</dbReference>